<reference evidence="1" key="2">
    <citation type="submission" date="2021-04" db="EMBL/GenBank/DDBJ databases">
        <authorList>
            <person name="Dong X."/>
        </authorList>
    </citation>
    <scope>NUCLEOTIDE SEQUENCE</scope>
    <source>
        <strain evidence="1">LLY</strain>
    </source>
</reference>
<proteinExistence type="predicted"/>
<evidence type="ECO:0000313" key="2">
    <source>
        <dbReference type="Proteomes" id="UP001056766"/>
    </source>
</evidence>
<reference evidence="1" key="1">
    <citation type="journal article" date="2021" name="mSystems">
        <title>Bacteria and Archaea Synergistically Convert Glycine Betaine to Biogenic Methane in the Formosa Cold Seep of the South China Sea.</title>
        <authorList>
            <person name="Li L."/>
            <person name="Zhang W."/>
            <person name="Zhang S."/>
            <person name="Song L."/>
            <person name="Sun Q."/>
            <person name="Zhang H."/>
            <person name="Xiang H."/>
            <person name="Dong X."/>
        </authorList>
    </citation>
    <scope>NUCLEOTIDE SEQUENCE</scope>
    <source>
        <strain evidence="1">LLY</strain>
    </source>
</reference>
<sequence length="125" mass="13854">MSGRKGNRESGEHDYDSLNDTFYTYINGRKYNSSLILGDIILDLNEDNELVGFEILDASKRFGISKHELLTPIELVYDISISNGKLIVSLKLTVMKRNHPLARSISVTGANDMNLSPSSSTFALA</sequence>
<dbReference type="Proteomes" id="UP001056766">
    <property type="component" value="Unassembled WGS sequence"/>
</dbReference>
<evidence type="ECO:0000313" key="1">
    <source>
        <dbReference type="EMBL" id="MCM1986432.1"/>
    </source>
</evidence>
<gene>
    <name evidence="1" type="ORF">KDK67_05365</name>
</gene>
<keyword evidence="2" id="KW-1185">Reference proteome</keyword>
<name>A0A9E4ZEY3_9EURY</name>
<dbReference type="InterPro" id="IPR019270">
    <property type="entry name" value="DUF2283"/>
</dbReference>
<organism evidence="1 2">
    <name type="scientific">Methanococcoides seepicolus</name>
    <dbReference type="NCBI Taxonomy" id="2828780"/>
    <lineage>
        <taxon>Archaea</taxon>
        <taxon>Methanobacteriati</taxon>
        <taxon>Methanobacteriota</taxon>
        <taxon>Stenosarchaea group</taxon>
        <taxon>Methanomicrobia</taxon>
        <taxon>Methanosarcinales</taxon>
        <taxon>Methanosarcinaceae</taxon>
        <taxon>Methanococcoides</taxon>
    </lineage>
</organism>
<dbReference type="Pfam" id="PF10049">
    <property type="entry name" value="DUF2283"/>
    <property type="match status" value="1"/>
</dbReference>
<accession>A0A9E4ZEY3</accession>
<dbReference type="EMBL" id="JAGSOI010000015">
    <property type="protein sequence ID" value="MCM1986432.1"/>
    <property type="molecule type" value="Genomic_DNA"/>
</dbReference>
<protein>
    <submittedName>
        <fullName evidence="1">DUF2283 domain-containing protein</fullName>
    </submittedName>
</protein>
<dbReference type="RefSeq" id="WP_250867814.1">
    <property type="nucleotide sequence ID" value="NZ_JAGSOI010000015.1"/>
</dbReference>
<comment type="caution">
    <text evidence="1">The sequence shown here is derived from an EMBL/GenBank/DDBJ whole genome shotgun (WGS) entry which is preliminary data.</text>
</comment>
<dbReference type="AlphaFoldDB" id="A0A9E4ZEY3"/>